<keyword evidence="4" id="KW-1185">Reference proteome</keyword>
<name>A0A4R2NE72_9BURK</name>
<dbReference type="SUPFAM" id="SSF159672">
    <property type="entry name" value="CbiG N-terminal domain-like"/>
    <property type="match status" value="1"/>
</dbReference>
<dbReference type="InterPro" id="IPR021745">
    <property type="entry name" value="CbiG_mid"/>
</dbReference>
<reference evidence="3 4" key="1">
    <citation type="submission" date="2019-03" db="EMBL/GenBank/DDBJ databases">
        <title>Genomic Encyclopedia of Type Strains, Phase IV (KMG-IV): sequencing the most valuable type-strain genomes for metagenomic binning, comparative biology and taxonomic classification.</title>
        <authorList>
            <person name="Goeker M."/>
        </authorList>
    </citation>
    <scope>NUCLEOTIDE SEQUENCE [LARGE SCALE GENOMIC DNA]</scope>
    <source>
        <strain evidence="3 4">DSM 1837</strain>
    </source>
</reference>
<dbReference type="AlphaFoldDB" id="A0A4R2NE72"/>
<comment type="caution">
    <text evidence="3">The sequence shown here is derived from an EMBL/GenBank/DDBJ whole genome shotgun (WGS) entry which is preliminary data.</text>
</comment>
<evidence type="ECO:0000259" key="2">
    <source>
        <dbReference type="Pfam" id="PF11761"/>
    </source>
</evidence>
<dbReference type="EMBL" id="SLXH01000005">
    <property type="protein sequence ID" value="TCP19385.1"/>
    <property type="molecule type" value="Genomic_DNA"/>
</dbReference>
<accession>A0A4R2NE72</accession>
<dbReference type="Pfam" id="PF11760">
    <property type="entry name" value="CbiG_N"/>
    <property type="match status" value="1"/>
</dbReference>
<evidence type="ECO:0000313" key="4">
    <source>
        <dbReference type="Proteomes" id="UP000295182"/>
    </source>
</evidence>
<dbReference type="InterPro" id="IPR052553">
    <property type="entry name" value="CbiG_hydrolase"/>
</dbReference>
<dbReference type="InterPro" id="IPR038029">
    <property type="entry name" value="GbiG_N_sf"/>
</dbReference>
<gene>
    <name evidence="3" type="ORF">EV674_10563</name>
</gene>
<proteinExistence type="predicted"/>
<evidence type="ECO:0000259" key="1">
    <source>
        <dbReference type="Pfam" id="PF11760"/>
    </source>
</evidence>
<sequence>MTATASPAAPAVVLSAPAQPLQEARVCIVAITRHGAAQAAQLARDLPDAHVCTAAKFAHAFDGLGNPVRAYEGALRDEMAPLFAAYDQLVFFVSLGAVVRLVAPHLQSKDEDPGVTVVDDAGQFVIPVLSGHVGGANAMSERIADLIGATPVLTTASDVGKTIPVDILGRHLGWRVEAPKINITRVSAHVVNGEPIAVVQEAGSTRWWTRPTPLPAHIERLSAFSQVRPTHHRAVLWITDASVPPALWDAWAERLVVYRPPAGQPADASTACTPTAAGA</sequence>
<feature type="domain" description="Cobalamin synthesis G N-terminal" evidence="1">
    <location>
        <begin position="80"/>
        <end position="158"/>
    </location>
</feature>
<dbReference type="Pfam" id="PF11761">
    <property type="entry name" value="CbiG_mid"/>
    <property type="match status" value="1"/>
</dbReference>
<feature type="domain" description="Cobalamin biosynthesis central region" evidence="2">
    <location>
        <begin position="164"/>
        <end position="260"/>
    </location>
</feature>
<dbReference type="PANTHER" id="PTHR37477">
    <property type="entry name" value="COBALT-PRECORRIN-5A HYDROLASE"/>
    <property type="match status" value="1"/>
</dbReference>
<keyword evidence="3" id="KW-0378">Hydrolase</keyword>
<dbReference type="InterPro" id="IPR021744">
    <property type="entry name" value="CbiG_N"/>
</dbReference>
<dbReference type="RefSeq" id="WP_119012118.1">
    <property type="nucleotide sequence ID" value="NZ_QXNC01000003.1"/>
</dbReference>
<evidence type="ECO:0000313" key="3">
    <source>
        <dbReference type="EMBL" id="TCP19385.1"/>
    </source>
</evidence>
<dbReference type="PANTHER" id="PTHR37477:SF1">
    <property type="entry name" value="COBALT-PRECORRIN-5A HYDROLASE"/>
    <property type="match status" value="1"/>
</dbReference>
<dbReference type="OrthoDB" id="9781023at2"/>
<dbReference type="Proteomes" id="UP000295182">
    <property type="component" value="Unassembled WGS sequence"/>
</dbReference>
<organism evidence="3 4">
    <name type="scientific">Simplicispira metamorpha</name>
    <dbReference type="NCBI Taxonomy" id="80881"/>
    <lineage>
        <taxon>Bacteria</taxon>
        <taxon>Pseudomonadati</taxon>
        <taxon>Pseudomonadota</taxon>
        <taxon>Betaproteobacteria</taxon>
        <taxon>Burkholderiales</taxon>
        <taxon>Comamonadaceae</taxon>
        <taxon>Simplicispira</taxon>
    </lineage>
</organism>
<protein>
    <submittedName>
        <fullName evidence="3">Cobalt-precorrin 5A hydrolase</fullName>
    </submittedName>
</protein>
<dbReference type="Gene3D" id="3.40.50.11220">
    <property type="match status" value="1"/>
</dbReference>
<dbReference type="GO" id="GO:0016787">
    <property type="term" value="F:hydrolase activity"/>
    <property type="evidence" value="ECO:0007669"/>
    <property type="project" value="UniProtKB-KW"/>
</dbReference>